<dbReference type="GO" id="GO:0046872">
    <property type="term" value="F:metal ion binding"/>
    <property type="evidence" value="ECO:0007669"/>
    <property type="project" value="UniProtKB-KW"/>
</dbReference>
<keyword evidence="7" id="KW-0067">ATP-binding</keyword>
<keyword evidence="5" id="KW-0479">Metal-binding</keyword>
<keyword evidence="8" id="KW-0460">Magnesium</keyword>
<evidence type="ECO:0000256" key="2">
    <source>
        <dbReference type="ARBA" id="ARBA00009747"/>
    </source>
</evidence>
<keyword evidence="4" id="KW-0548">Nucleotidyltransferase</keyword>
<feature type="region of interest" description="Disordered" evidence="10">
    <location>
        <begin position="125"/>
        <end position="152"/>
    </location>
</feature>
<comment type="cofactor">
    <cofactor evidence="1">
        <name>Mg(2+)</name>
        <dbReference type="ChEBI" id="CHEBI:18420"/>
    </cofactor>
</comment>
<dbReference type="Proteomes" id="UP000281468">
    <property type="component" value="Unassembled WGS sequence"/>
</dbReference>
<proteinExistence type="inferred from homology"/>
<dbReference type="PANTHER" id="PTHR32057:SF14">
    <property type="entry name" value="PROTEIN ADENYLYLTRANSFERASE SELO, MITOCHONDRIAL"/>
    <property type="match status" value="1"/>
</dbReference>
<accession>A0A3M7HQN6</accession>
<organism evidence="12 13">
    <name type="scientific">Hortaea werneckii</name>
    <name type="common">Black yeast</name>
    <name type="synonym">Cladosporium werneckii</name>
    <dbReference type="NCBI Taxonomy" id="91943"/>
    <lineage>
        <taxon>Eukaryota</taxon>
        <taxon>Fungi</taxon>
        <taxon>Dikarya</taxon>
        <taxon>Ascomycota</taxon>
        <taxon>Pezizomycotina</taxon>
        <taxon>Dothideomycetes</taxon>
        <taxon>Dothideomycetidae</taxon>
        <taxon>Mycosphaerellales</taxon>
        <taxon>Teratosphaeriaceae</taxon>
        <taxon>Hortaea</taxon>
    </lineage>
</organism>
<evidence type="ECO:0000256" key="9">
    <source>
        <dbReference type="ARBA" id="ARBA00031547"/>
    </source>
</evidence>
<evidence type="ECO:0000256" key="7">
    <source>
        <dbReference type="ARBA" id="ARBA00022840"/>
    </source>
</evidence>
<dbReference type="PANTHER" id="PTHR32057">
    <property type="entry name" value="PROTEIN ADENYLYLTRANSFERASE SELO, MITOCHONDRIAL"/>
    <property type="match status" value="1"/>
</dbReference>
<evidence type="ECO:0000256" key="4">
    <source>
        <dbReference type="ARBA" id="ARBA00022695"/>
    </source>
</evidence>
<evidence type="ECO:0000256" key="10">
    <source>
        <dbReference type="SAM" id="MobiDB-lite"/>
    </source>
</evidence>
<dbReference type="InterPro" id="IPR003846">
    <property type="entry name" value="SelO"/>
</dbReference>
<evidence type="ECO:0000313" key="13">
    <source>
        <dbReference type="Proteomes" id="UP000281468"/>
    </source>
</evidence>
<keyword evidence="11" id="KW-0812">Transmembrane</keyword>
<evidence type="ECO:0000256" key="5">
    <source>
        <dbReference type="ARBA" id="ARBA00022723"/>
    </source>
</evidence>
<evidence type="ECO:0000256" key="8">
    <source>
        <dbReference type="ARBA" id="ARBA00022842"/>
    </source>
</evidence>
<evidence type="ECO:0000313" key="12">
    <source>
        <dbReference type="EMBL" id="RMZ15446.1"/>
    </source>
</evidence>
<dbReference type="Pfam" id="PF02696">
    <property type="entry name" value="SelO"/>
    <property type="match status" value="1"/>
</dbReference>
<gene>
    <name evidence="12" type="ORF">D0862_01673</name>
</gene>
<keyword evidence="11" id="KW-0472">Membrane</keyword>
<comment type="similarity">
    <text evidence="2">Belongs to the SELO family.</text>
</comment>
<dbReference type="GO" id="GO:0005524">
    <property type="term" value="F:ATP binding"/>
    <property type="evidence" value="ECO:0007669"/>
    <property type="project" value="UniProtKB-KW"/>
</dbReference>
<reference evidence="12 13" key="1">
    <citation type="journal article" date="2018" name="BMC Genomics">
        <title>Genomic evidence for intraspecific hybridization in a clonal and extremely halotolerant yeast.</title>
        <authorList>
            <person name="Gostincar C."/>
            <person name="Stajich J.E."/>
            <person name="Zupancic J."/>
            <person name="Zalar P."/>
            <person name="Gunde-Cimerman N."/>
        </authorList>
    </citation>
    <scope>NUCLEOTIDE SEQUENCE [LARGE SCALE GENOMIC DNA]</scope>
    <source>
        <strain evidence="12 13">EXF-171</strain>
    </source>
</reference>
<keyword evidence="6" id="KW-0547">Nucleotide-binding</keyword>
<comment type="caution">
    <text evidence="12">The sequence shown here is derived from an EMBL/GenBank/DDBJ whole genome shotgun (WGS) entry which is preliminary data.</text>
</comment>
<evidence type="ECO:0000256" key="11">
    <source>
        <dbReference type="SAM" id="Phobius"/>
    </source>
</evidence>
<keyword evidence="3" id="KW-0808">Transferase</keyword>
<protein>
    <recommendedName>
        <fullName evidence="9">Selenoprotein O</fullName>
    </recommendedName>
</protein>
<keyword evidence="11" id="KW-1133">Transmembrane helix</keyword>
<sequence length="727" mass="82389">MAGCAYCSPDENDIKRGERSRNHLHYLIFELGYSSLAHLIAVDDHPFSLPSPRYMLNPVSLLIVLVIPPLLGFLYIDSAEWLMLRTRLARPQSIHARLSQMASHMSSAAANGSQQTFSIRDLPKSNSITQKLPPDSQYPTPASSHNEERQKLGPRLVRNAAFTYVRPDTFGRTELAAVSKAALQDLAIDPASVETDDFKDTVAGRKIITLEDGQEPKETDIYPWAQCYGGYQFGQWAGQLGDGRAISLFESTNPATGTRYEIQLKGAGRTPYSRFADGRAVVRSSIREFVVSEALNALGIPTTRALSLTLAPEAKVRREMMEPGAIVARFAQTWLRVGTFDLPRSRGDRDMIRKLSDYSAEEVFGGWDKLPGAVSANTEPAVLQPSPGVSKEELQLEGEYQQNRFSRLYREIARRNAKMVAWWQAYAFTNGVLNTDNTSILGLSIDFGPFAFLDNFDPNYTPNHDDHMLRYSYKNQPSIIWWNLVRLGESMGELIGAGGRCDDEEFVTKGVSQDWADELIKRAENVIEQTGEEYKAVFMAEYKRLMTARLGLKNFKQSDFEELYSELLDTLEALELDFNHTFRKLSHISTGDVDSDEKRKEVAGRFFHHEGLSTLAGPEDEARARIANWLEKWRARVIEDWSDSAEANEERLRAMRAVNPKFTPRSWILDELIERVEKKGEREILGNVMEMALNPFNEEWGWNREEEERLCGDVPRYQRAMQCSCSS</sequence>
<dbReference type="HAMAP" id="MF_00692">
    <property type="entry name" value="SelO"/>
    <property type="match status" value="1"/>
</dbReference>
<evidence type="ECO:0000256" key="6">
    <source>
        <dbReference type="ARBA" id="ARBA00022741"/>
    </source>
</evidence>
<dbReference type="GO" id="GO:0005739">
    <property type="term" value="C:mitochondrion"/>
    <property type="evidence" value="ECO:0007669"/>
    <property type="project" value="TreeGrafter"/>
</dbReference>
<dbReference type="AlphaFoldDB" id="A0A3M7HQN6"/>
<evidence type="ECO:0000256" key="1">
    <source>
        <dbReference type="ARBA" id="ARBA00001946"/>
    </source>
</evidence>
<name>A0A3M7HQN6_HORWE</name>
<dbReference type="GO" id="GO:0070733">
    <property type="term" value="F:AMPylase activity"/>
    <property type="evidence" value="ECO:0007669"/>
    <property type="project" value="TreeGrafter"/>
</dbReference>
<evidence type="ECO:0000256" key="3">
    <source>
        <dbReference type="ARBA" id="ARBA00022679"/>
    </source>
</evidence>
<dbReference type="EMBL" id="QWIQ01000027">
    <property type="protein sequence ID" value="RMZ15446.1"/>
    <property type="molecule type" value="Genomic_DNA"/>
</dbReference>
<feature type="transmembrane region" description="Helical" evidence="11">
    <location>
        <begin position="54"/>
        <end position="76"/>
    </location>
</feature>